<evidence type="ECO:0000313" key="2">
    <source>
        <dbReference type="EMBL" id="JAD36451.1"/>
    </source>
</evidence>
<organism evidence="2">
    <name type="scientific">Arundo donax</name>
    <name type="common">Giant reed</name>
    <name type="synonym">Donax arundinaceus</name>
    <dbReference type="NCBI Taxonomy" id="35708"/>
    <lineage>
        <taxon>Eukaryota</taxon>
        <taxon>Viridiplantae</taxon>
        <taxon>Streptophyta</taxon>
        <taxon>Embryophyta</taxon>
        <taxon>Tracheophyta</taxon>
        <taxon>Spermatophyta</taxon>
        <taxon>Magnoliopsida</taxon>
        <taxon>Liliopsida</taxon>
        <taxon>Poales</taxon>
        <taxon>Poaceae</taxon>
        <taxon>PACMAD clade</taxon>
        <taxon>Arundinoideae</taxon>
        <taxon>Arundineae</taxon>
        <taxon>Arundo</taxon>
    </lineage>
</organism>
<name>A0A0A8ZCB3_ARUDO</name>
<protein>
    <submittedName>
        <fullName evidence="2">Uncharacterized protein</fullName>
    </submittedName>
</protein>
<feature type="region of interest" description="Disordered" evidence="1">
    <location>
        <begin position="1"/>
        <end position="36"/>
    </location>
</feature>
<accession>A0A0A8ZCB3</accession>
<reference evidence="2" key="2">
    <citation type="journal article" date="2015" name="Data Brief">
        <title>Shoot transcriptome of the giant reed, Arundo donax.</title>
        <authorList>
            <person name="Barrero R.A."/>
            <person name="Guerrero F.D."/>
            <person name="Moolhuijzen P."/>
            <person name="Goolsby J.A."/>
            <person name="Tidwell J."/>
            <person name="Bellgard S.E."/>
            <person name="Bellgard M.I."/>
        </authorList>
    </citation>
    <scope>NUCLEOTIDE SEQUENCE</scope>
    <source>
        <tissue evidence="2">Shoot tissue taken approximately 20 cm above the soil surface</tissue>
    </source>
</reference>
<reference evidence="2" key="1">
    <citation type="submission" date="2014-09" db="EMBL/GenBank/DDBJ databases">
        <authorList>
            <person name="Magalhaes I.L.F."/>
            <person name="Oliveira U."/>
            <person name="Santos F.R."/>
            <person name="Vidigal T.H.D.A."/>
            <person name="Brescovit A.D."/>
            <person name="Santos A.J."/>
        </authorList>
    </citation>
    <scope>NUCLEOTIDE SEQUENCE</scope>
    <source>
        <tissue evidence="2">Shoot tissue taken approximately 20 cm above the soil surface</tissue>
    </source>
</reference>
<dbReference type="EMBL" id="GBRH01261444">
    <property type="protein sequence ID" value="JAD36451.1"/>
    <property type="molecule type" value="Transcribed_RNA"/>
</dbReference>
<dbReference type="AlphaFoldDB" id="A0A0A8ZCB3"/>
<proteinExistence type="predicted"/>
<evidence type="ECO:0000256" key="1">
    <source>
        <dbReference type="SAM" id="MobiDB-lite"/>
    </source>
</evidence>
<sequence>MGAKTAHSIVDLESGNTQDHHRQQCQRRLGAFTLKK</sequence>